<dbReference type="EMBL" id="JAKOGI010001465">
    <property type="protein sequence ID" value="KAJ8425492.1"/>
    <property type="molecule type" value="Genomic_DNA"/>
</dbReference>
<name>A0A9Q1JHI0_9CARY</name>
<gene>
    <name evidence="3" type="ORF">Cgig2_029574</name>
</gene>
<sequence>MNRKEAKQFPEKSNEVKPHGTRRRGRGGRLKRRAWVAKFGLAREREGNRRESGDNGRSVQKKKGAAFNGGKVSEMVLRSGRKRVHSAGSPETSGRTGEESDPEYRSGDEGESQHNGSESSASEEREVPFSHFDVALLTGFPATGKLIAFERSDGGGEVEEVLKRAMEERVCRERQRRTTAQKDMRIYRNYVSVLLELCKVNNTVERVTLFKKLYTFLVVSGLLFPWCTGGVAWDLVHIVEDVDGVREYNWAEAIIPVIEARDDERRMQAVEALIMSDDYSAYVEDAQGVISVDEQLQRASDTLRKEREALAKEKEAHATTKKELVKLKETVAMKIAVEDILEFARIQGLNSTADAPRIPAVYKEETNTDIFTPDMRVQVDRASSSSPVQSSDVAETIAVGESVPSAQLGAHPVDAELVVVGESPGSEERPKSSIAKRVWTRPRPQNPSVMQSSPYLYPDRAAGKVKRKCGNVYTSRKRSKKHGGVSAAYVAGTDRDVGGAPPGKVKRRTSNMSVAIEQVGDESPLGSSENANVEPIVQAVVDKGFPTGELRVDDVDGSVHVRMVAEEGAAKDAKGTAVSRDVTVDYVHNSIDQGATYDGPMMAGVDVVRCETHGTEDETNAGPSTQTCAIVEGAVDEGRDGSGNPSAVTMVVTTSDEDSSPASSDTGHGRQPPRQHLQRLVRSKRKGALEVGQGMPFKEQRTSMAIVPWRYTLEAHIVL</sequence>
<feature type="region of interest" description="Disordered" evidence="2">
    <location>
        <begin position="1"/>
        <end position="125"/>
    </location>
</feature>
<dbReference type="AlphaFoldDB" id="A0A9Q1JHI0"/>
<feature type="region of interest" description="Disordered" evidence="2">
    <location>
        <begin position="422"/>
        <end position="455"/>
    </location>
</feature>
<evidence type="ECO:0000313" key="4">
    <source>
        <dbReference type="Proteomes" id="UP001153076"/>
    </source>
</evidence>
<feature type="compositionally biased region" description="Polar residues" evidence="2">
    <location>
        <begin position="653"/>
        <end position="666"/>
    </location>
</feature>
<comment type="caution">
    <text evidence="3">The sequence shown here is derived from an EMBL/GenBank/DDBJ whole genome shotgun (WGS) entry which is preliminary data.</text>
</comment>
<dbReference type="Proteomes" id="UP001153076">
    <property type="component" value="Unassembled WGS sequence"/>
</dbReference>
<feature type="compositionally biased region" description="Basic and acidic residues" evidence="2">
    <location>
        <begin position="1"/>
        <end position="18"/>
    </location>
</feature>
<evidence type="ECO:0000256" key="2">
    <source>
        <dbReference type="SAM" id="MobiDB-lite"/>
    </source>
</evidence>
<feature type="compositionally biased region" description="Basic residues" evidence="2">
    <location>
        <begin position="19"/>
        <end position="35"/>
    </location>
</feature>
<feature type="region of interest" description="Disordered" evidence="2">
    <location>
        <begin position="653"/>
        <end position="676"/>
    </location>
</feature>
<organism evidence="3 4">
    <name type="scientific">Carnegiea gigantea</name>
    <dbReference type="NCBI Taxonomy" id="171969"/>
    <lineage>
        <taxon>Eukaryota</taxon>
        <taxon>Viridiplantae</taxon>
        <taxon>Streptophyta</taxon>
        <taxon>Embryophyta</taxon>
        <taxon>Tracheophyta</taxon>
        <taxon>Spermatophyta</taxon>
        <taxon>Magnoliopsida</taxon>
        <taxon>eudicotyledons</taxon>
        <taxon>Gunneridae</taxon>
        <taxon>Pentapetalae</taxon>
        <taxon>Caryophyllales</taxon>
        <taxon>Cactineae</taxon>
        <taxon>Cactaceae</taxon>
        <taxon>Cactoideae</taxon>
        <taxon>Echinocereeae</taxon>
        <taxon>Carnegiea</taxon>
    </lineage>
</organism>
<accession>A0A9Q1JHI0</accession>
<feature type="coiled-coil region" evidence="1">
    <location>
        <begin position="293"/>
        <end position="330"/>
    </location>
</feature>
<keyword evidence="1" id="KW-0175">Coiled coil</keyword>
<feature type="compositionally biased region" description="Basic and acidic residues" evidence="2">
    <location>
        <begin position="41"/>
        <end position="54"/>
    </location>
</feature>
<keyword evidence="4" id="KW-1185">Reference proteome</keyword>
<evidence type="ECO:0000256" key="1">
    <source>
        <dbReference type="SAM" id="Coils"/>
    </source>
</evidence>
<evidence type="ECO:0000313" key="3">
    <source>
        <dbReference type="EMBL" id="KAJ8425492.1"/>
    </source>
</evidence>
<feature type="compositionally biased region" description="Basic and acidic residues" evidence="2">
    <location>
        <begin position="96"/>
        <end position="112"/>
    </location>
</feature>
<reference evidence="3" key="1">
    <citation type="submission" date="2022-04" db="EMBL/GenBank/DDBJ databases">
        <title>Carnegiea gigantea Genome sequencing and assembly v2.</title>
        <authorList>
            <person name="Copetti D."/>
            <person name="Sanderson M.J."/>
            <person name="Burquez A."/>
            <person name="Wojciechowski M.F."/>
        </authorList>
    </citation>
    <scope>NUCLEOTIDE SEQUENCE</scope>
    <source>
        <strain evidence="3">SGP5-SGP5p</strain>
        <tissue evidence="3">Aerial part</tissue>
    </source>
</reference>
<proteinExistence type="predicted"/>
<protein>
    <submittedName>
        <fullName evidence="3">Uncharacterized protein</fullName>
    </submittedName>
</protein>